<keyword evidence="2" id="KW-1185">Reference proteome</keyword>
<gene>
    <name evidence="1" type="ORF">LTS18_013558</name>
</gene>
<evidence type="ECO:0000313" key="2">
    <source>
        <dbReference type="Proteomes" id="UP001186974"/>
    </source>
</evidence>
<organism evidence="1 2">
    <name type="scientific">Coniosporium uncinatum</name>
    <dbReference type="NCBI Taxonomy" id="93489"/>
    <lineage>
        <taxon>Eukaryota</taxon>
        <taxon>Fungi</taxon>
        <taxon>Dikarya</taxon>
        <taxon>Ascomycota</taxon>
        <taxon>Pezizomycotina</taxon>
        <taxon>Dothideomycetes</taxon>
        <taxon>Dothideomycetes incertae sedis</taxon>
        <taxon>Coniosporium</taxon>
    </lineage>
</organism>
<accession>A0ACC3D903</accession>
<protein>
    <submittedName>
        <fullName evidence="1">Uncharacterized protein</fullName>
    </submittedName>
</protein>
<comment type="caution">
    <text evidence="1">The sequence shown here is derived from an EMBL/GenBank/DDBJ whole genome shotgun (WGS) entry which is preliminary data.</text>
</comment>
<evidence type="ECO:0000313" key="1">
    <source>
        <dbReference type="EMBL" id="KAK3063685.1"/>
    </source>
</evidence>
<dbReference type="EMBL" id="JAWDJW010006754">
    <property type="protein sequence ID" value="KAK3063685.1"/>
    <property type="molecule type" value="Genomic_DNA"/>
</dbReference>
<name>A0ACC3D903_9PEZI</name>
<proteinExistence type="predicted"/>
<sequence length="311" mass="34601">MEPPRRPAQYTFTSGGLSSPPATPTSPTHLAPSGSQPSPIYKRYATFFPTTQSPPLDNIEPTLGHHFRYVRSPSTTEHFSRPSTASGPAESPTSRESSPEFEIQDVETGPQSSPQFVVAEQADFRIEDYLEDEPGDSSHLEVVRPDAYEDAESDIGSQRPSEGDMGFVNRFERLSCGESSRSEGEEEEIRRKRARRSKRWSGLIKRSHSKSIEGESESSGTEDLNAHDVGSSARRLRRRIRSPDKRSSLIFDDPPANIVEVEEPDDDNEMGRSIPPDFATSPLEAMPFYTLRDPMEIDTGSSGEFSSEDEE</sequence>
<dbReference type="Proteomes" id="UP001186974">
    <property type="component" value="Unassembled WGS sequence"/>
</dbReference>
<reference evidence="1" key="1">
    <citation type="submission" date="2024-09" db="EMBL/GenBank/DDBJ databases">
        <title>Black Yeasts Isolated from many extreme environments.</title>
        <authorList>
            <person name="Coleine C."/>
            <person name="Stajich J.E."/>
            <person name="Selbmann L."/>
        </authorList>
    </citation>
    <scope>NUCLEOTIDE SEQUENCE</scope>
    <source>
        <strain evidence="1">CCFEE 5737</strain>
    </source>
</reference>